<proteinExistence type="predicted"/>
<dbReference type="InterPro" id="IPR017441">
    <property type="entry name" value="Protein_kinase_ATP_BS"/>
</dbReference>
<dbReference type="InterPro" id="IPR008271">
    <property type="entry name" value="Ser/Thr_kinase_AS"/>
</dbReference>
<dbReference type="AlphaFoldDB" id="A0A176VDA6"/>
<evidence type="ECO:0000256" key="4">
    <source>
        <dbReference type="ARBA" id="ARBA00022840"/>
    </source>
</evidence>
<dbReference type="SMART" id="SM00220">
    <property type="entry name" value="S_TKc"/>
    <property type="match status" value="1"/>
</dbReference>
<sequence length="667" mass="73514">MEALSLSSAVRGTCTPLPSLIRGHCTSNSRPSIKVPKLCTFGTRSRKNGVEASAIASGAEFVDFAQLQVELAHSLAALDLPLAADAGESSIWWTAAAAPLAWWYLSAAPGSLGGLMDYASTPLHSHSHMSYNPAEVEVGKQIGQGSFGIVYEGYIGRGKRRGSQNKETHVILKKAKPNIRGASQMHDAEVYMNHRVQRTAPNACAEFLGTTSVSSSQTHGRLTEGLWLIWKFEGGRTLDYYLKQKNFPNNVSDYILGSQKPRKQISLKEQNKAVIRKIMFQILTNLQNLHRTGLVHRDVKPLNLILAEDEGTFKLIDLGACVDLRSGYNYVPDETIIDPTYAAPEHHIMPISTPELPPDPLCSLISPLVWALNTPDRFDLYSASTFNRELKRAGYNLDEWRRKCRYDEEDFDLLDADGGAGWELVKAMLQPRHDKMHAIWPSLGSSRPSAEAALKHRFFTGSFIKLPSFEALPIIPSLENLKTKEARRSSKSVVVSSMKSKGAPKFETQPDLEINFTEILPALTGLTQPALAVGACWLIFSGLRSSAQATYAVGQWATQSLGISGTAFVAVFLIIKPWLEARNAKPRKDDVPESESNVPAALDQKSHVQLGTDDGQLTTMPYVSRTHVTGLSEAVKNMELQLASLEASISVEREFAHQQQKRILEVL</sequence>
<keyword evidence="9" id="KW-1185">Reference proteome</keyword>
<feature type="domain" description="Protein kinase" evidence="7">
    <location>
        <begin position="136"/>
        <end position="459"/>
    </location>
</feature>
<comment type="caution">
    <text evidence="8">The sequence shown here is derived from an EMBL/GenBank/DDBJ whole genome shotgun (WGS) entry which is preliminary data.</text>
</comment>
<dbReference type="SUPFAM" id="SSF56112">
    <property type="entry name" value="Protein kinase-like (PK-like)"/>
    <property type="match status" value="1"/>
</dbReference>
<dbReference type="EMBL" id="LVLJ01004076">
    <property type="protein sequence ID" value="OAE18362.1"/>
    <property type="molecule type" value="Genomic_DNA"/>
</dbReference>
<evidence type="ECO:0000256" key="6">
    <source>
        <dbReference type="SAM" id="MobiDB-lite"/>
    </source>
</evidence>
<feature type="region of interest" description="Disordered" evidence="6">
    <location>
        <begin position="584"/>
        <end position="605"/>
    </location>
</feature>
<evidence type="ECO:0000256" key="5">
    <source>
        <dbReference type="PROSITE-ProRule" id="PRU10141"/>
    </source>
</evidence>
<evidence type="ECO:0000256" key="3">
    <source>
        <dbReference type="ARBA" id="ARBA00022777"/>
    </source>
</evidence>
<evidence type="ECO:0000259" key="7">
    <source>
        <dbReference type="PROSITE" id="PS50011"/>
    </source>
</evidence>
<evidence type="ECO:0000313" key="8">
    <source>
        <dbReference type="EMBL" id="OAE18362.1"/>
    </source>
</evidence>
<protein>
    <recommendedName>
        <fullName evidence="7">Protein kinase domain-containing protein</fullName>
    </recommendedName>
</protein>
<dbReference type="Gene3D" id="3.30.200.20">
    <property type="entry name" value="Phosphorylase Kinase, domain 1"/>
    <property type="match status" value="1"/>
</dbReference>
<dbReference type="InterPro" id="IPR000719">
    <property type="entry name" value="Prot_kinase_dom"/>
</dbReference>
<dbReference type="PROSITE" id="PS00107">
    <property type="entry name" value="PROTEIN_KINASE_ATP"/>
    <property type="match status" value="1"/>
</dbReference>
<dbReference type="GO" id="GO:0005524">
    <property type="term" value="F:ATP binding"/>
    <property type="evidence" value="ECO:0007669"/>
    <property type="project" value="UniProtKB-UniRule"/>
</dbReference>
<feature type="binding site" evidence="5">
    <location>
        <position position="173"/>
    </location>
    <ligand>
        <name>ATP</name>
        <dbReference type="ChEBI" id="CHEBI:30616"/>
    </ligand>
</feature>
<dbReference type="PROSITE" id="PS00108">
    <property type="entry name" value="PROTEIN_KINASE_ST"/>
    <property type="match status" value="1"/>
</dbReference>
<keyword evidence="4 5" id="KW-0067">ATP-binding</keyword>
<dbReference type="PANTHER" id="PTHR46699:SF5">
    <property type="entry name" value="PROTEIN KINASE DOMAIN-CONTAINING PROTEIN"/>
    <property type="match status" value="1"/>
</dbReference>
<dbReference type="Pfam" id="PF00069">
    <property type="entry name" value="Pkinase"/>
    <property type="match status" value="1"/>
</dbReference>
<dbReference type="GO" id="GO:0004672">
    <property type="term" value="F:protein kinase activity"/>
    <property type="evidence" value="ECO:0007669"/>
    <property type="project" value="InterPro"/>
</dbReference>
<gene>
    <name evidence="8" type="ORF">AXG93_2727s1280</name>
</gene>
<organism evidence="8 9">
    <name type="scientific">Marchantia polymorpha subsp. ruderalis</name>
    <dbReference type="NCBI Taxonomy" id="1480154"/>
    <lineage>
        <taxon>Eukaryota</taxon>
        <taxon>Viridiplantae</taxon>
        <taxon>Streptophyta</taxon>
        <taxon>Embryophyta</taxon>
        <taxon>Marchantiophyta</taxon>
        <taxon>Marchantiopsida</taxon>
        <taxon>Marchantiidae</taxon>
        <taxon>Marchantiales</taxon>
        <taxon>Marchantiaceae</taxon>
        <taxon>Marchantia</taxon>
    </lineage>
</organism>
<dbReference type="Gene3D" id="1.10.510.10">
    <property type="entry name" value="Transferase(Phosphotransferase) domain 1"/>
    <property type="match status" value="1"/>
</dbReference>
<accession>A0A176VDA6</accession>
<reference evidence="8" key="1">
    <citation type="submission" date="2016-03" db="EMBL/GenBank/DDBJ databases">
        <title>Mechanisms controlling the formation of the plant cell surface in tip-growing cells are functionally conserved among land plants.</title>
        <authorList>
            <person name="Honkanen S."/>
            <person name="Jones V.A."/>
            <person name="Morieri G."/>
            <person name="Champion C."/>
            <person name="Hetherington A.J."/>
            <person name="Kelly S."/>
            <person name="Saint-Marcoux D."/>
            <person name="Proust H."/>
            <person name="Prescott H."/>
            <person name="Dolan L."/>
        </authorList>
    </citation>
    <scope>NUCLEOTIDE SEQUENCE [LARGE SCALE GENOMIC DNA]</scope>
    <source>
        <tissue evidence="8">Whole gametophyte</tissue>
    </source>
</reference>
<keyword evidence="3" id="KW-0418">Kinase</keyword>
<dbReference type="PROSITE" id="PS50011">
    <property type="entry name" value="PROTEIN_KINASE_DOM"/>
    <property type="match status" value="1"/>
</dbReference>
<dbReference type="PANTHER" id="PTHR46699">
    <property type="entry name" value="SERINE/THREONINE-PROTEIN KINASE STN8, CHLOROPLASTIC-RELATED"/>
    <property type="match status" value="1"/>
</dbReference>
<name>A0A176VDA6_MARPO</name>
<keyword evidence="1" id="KW-0808">Transferase</keyword>
<dbReference type="InterPro" id="IPR011009">
    <property type="entry name" value="Kinase-like_dom_sf"/>
</dbReference>
<keyword evidence="2 5" id="KW-0547">Nucleotide-binding</keyword>
<evidence type="ECO:0000313" key="9">
    <source>
        <dbReference type="Proteomes" id="UP000077202"/>
    </source>
</evidence>
<dbReference type="Proteomes" id="UP000077202">
    <property type="component" value="Unassembled WGS sequence"/>
</dbReference>
<evidence type="ECO:0000256" key="2">
    <source>
        <dbReference type="ARBA" id="ARBA00022741"/>
    </source>
</evidence>
<evidence type="ECO:0000256" key="1">
    <source>
        <dbReference type="ARBA" id="ARBA00022679"/>
    </source>
</evidence>